<accession>A0A1B9G7I4</accession>
<dbReference type="GO" id="GO:0005737">
    <property type="term" value="C:cytoplasm"/>
    <property type="evidence" value="ECO:0007669"/>
    <property type="project" value="TreeGrafter"/>
</dbReference>
<evidence type="ECO:0000313" key="9">
    <source>
        <dbReference type="EMBL" id="OCF26961.1"/>
    </source>
</evidence>
<dbReference type="CDD" id="cd08297">
    <property type="entry name" value="CAD3"/>
    <property type="match status" value="1"/>
</dbReference>
<evidence type="ECO:0000256" key="3">
    <source>
        <dbReference type="ARBA" id="ARBA00022723"/>
    </source>
</evidence>
<feature type="domain" description="Alcohol dehydrogenase-like N-terminal" evidence="8">
    <location>
        <begin position="37"/>
        <end position="148"/>
    </location>
</feature>
<evidence type="ECO:0000256" key="2">
    <source>
        <dbReference type="ARBA" id="ARBA00008072"/>
    </source>
</evidence>
<reference evidence="9" key="2">
    <citation type="submission" date="2014-01" db="EMBL/GenBank/DDBJ databases">
        <title>Evolution of pathogenesis and genome organization in the Tremellales.</title>
        <authorList>
            <person name="Cuomo C."/>
            <person name="Litvintseva A."/>
            <person name="Heitman J."/>
            <person name="Chen Y."/>
            <person name="Sun S."/>
            <person name="Springer D."/>
            <person name="Dromer F."/>
            <person name="Young S."/>
            <person name="Zeng Q."/>
            <person name="Chapman S."/>
            <person name="Gujja S."/>
            <person name="Saif S."/>
            <person name="Birren B."/>
        </authorList>
    </citation>
    <scope>NUCLEOTIDE SEQUENCE</scope>
    <source>
        <strain evidence="9">CBS 10118</strain>
    </source>
</reference>
<dbReference type="Pfam" id="PF00107">
    <property type="entry name" value="ADH_zinc_N"/>
    <property type="match status" value="1"/>
</dbReference>
<dbReference type="Gene3D" id="3.90.180.10">
    <property type="entry name" value="Medium-chain alcohol dehydrogenases, catalytic domain"/>
    <property type="match status" value="1"/>
</dbReference>
<evidence type="ECO:0000256" key="1">
    <source>
        <dbReference type="ARBA" id="ARBA00001947"/>
    </source>
</evidence>
<dbReference type="OrthoDB" id="1879366at2759"/>
<protein>
    <recommendedName>
        <fullName evidence="10">Enoyl reductase (ER) domain-containing protein</fullName>
    </recommendedName>
</protein>
<dbReference type="VEuPathDB" id="FungiDB:I302_04652"/>
<dbReference type="SUPFAM" id="SSF50129">
    <property type="entry name" value="GroES-like"/>
    <property type="match status" value="1"/>
</dbReference>
<dbReference type="EMBL" id="KI894020">
    <property type="protein sequence ID" value="OCF26961.1"/>
    <property type="molecule type" value="Genomic_DNA"/>
</dbReference>
<reference evidence="9" key="1">
    <citation type="submission" date="2013-07" db="EMBL/GenBank/DDBJ databases">
        <title>The Genome Sequence of Cryptococcus bestiolae CBS10118.</title>
        <authorList>
            <consortium name="The Broad Institute Genome Sequencing Platform"/>
            <person name="Cuomo C."/>
            <person name="Litvintseva A."/>
            <person name="Chen Y."/>
            <person name="Heitman J."/>
            <person name="Sun S."/>
            <person name="Springer D."/>
            <person name="Dromer F."/>
            <person name="Young S.K."/>
            <person name="Zeng Q."/>
            <person name="Gargeya S."/>
            <person name="Fitzgerald M."/>
            <person name="Abouelleil A."/>
            <person name="Alvarado L."/>
            <person name="Berlin A.M."/>
            <person name="Chapman S.B."/>
            <person name="Dewar J."/>
            <person name="Goldberg J."/>
            <person name="Griggs A."/>
            <person name="Gujja S."/>
            <person name="Hansen M."/>
            <person name="Howarth C."/>
            <person name="Imamovic A."/>
            <person name="Larimer J."/>
            <person name="McCowan C."/>
            <person name="Murphy C."/>
            <person name="Pearson M."/>
            <person name="Priest M."/>
            <person name="Roberts A."/>
            <person name="Saif S."/>
            <person name="Shea T."/>
            <person name="Sykes S."/>
            <person name="Wortman J."/>
            <person name="Nusbaum C."/>
            <person name="Birren B."/>
        </authorList>
    </citation>
    <scope>NUCLEOTIDE SEQUENCE [LARGE SCALE GENOMIC DNA]</scope>
    <source>
        <strain evidence="9">CBS 10118</strain>
    </source>
</reference>
<keyword evidence="6" id="KW-0520">NAD</keyword>
<keyword evidence="4" id="KW-0862">Zinc</keyword>
<evidence type="ECO:0000259" key="8">
    <source>
        <dbReference type="Pfam" id="PF08240"/>
    </source>
</evidence>
<evidence type="ECO:0000259" key="7">
    <source>
        <dbReference type="Pfam" id="PF00107"/>
    </source>
</evidence>
<dbReference type="AlphaFoldDB" id="A0A1B9G7I4"/>
<evidence type="ECO:0000256" key="4">
    <source>
        <dbReference type="ARBA" id="ARBA00022833"/>
    </source>
</evidence>
<dbReference type="InterPro" id="IPR013149">
    <property type="entry name" value="ADH-like_C"/>
</dbReference>
<name>A0A1B9G7I4_9TREE</name>
<dbReference type="PANTHER" id="PTHR42940">
    <property type="entry name" value="ALCOHOL DEHYDROGENASE 1-RELATED"/>
    <property type="match status" value="1"/>
</dbReference>
<dbReference type="Gene3D" id="3.40.50.720">
    <property type="entry name" value="NAD(P)-binding Rossmann-like Domain"/>
    <property type="match status" value="1"/>
</dbReference>
<keyword evidence="5" id="KW-0560">Oxidoreductase</keyword>
<feature type="domain" description="Alcohol dehydrogenase-like C-terminal" evidence="7">
    <location>
        <begin position="210"/>
        <end position="346"/>
    </location>
</feature>
<evidence type="ECO:0008006" key="10">
    <source>
        <dbReference type="Google" id="ProtNLM"/>
    </source>
</evidence>
<evidence type="ECO:0000256" key="5">
    <source>
        <dbReference type="ARBA" id="ARBA00023002"/>
    </source>
</evidence>
<comment type="cofactor">
    <cofactor evidence="1">
        <name>Zn(2+)</name>
        <dbReference type="ChEBI" id="CHEBI:29105"/>
    </cofactor>
</comment>
<dbReference type="InterPro" id="IPR011032">
    <property type="entry name" value="GroES-like_sf"/>
</dbReference>
<dbReference type="Pfam" id="PF08240">
    <property type="entry name" value="ADH_N"/>
    <property type="match status" value="1"/>
</dbReference>
<comment type="similarity">
    <text evidence="2">Belongs to the zinc-containing alcohol dehydrogenase family.</text>
</comment>
<dbReference type="InterPro" id="IPR013154">
    <property type="entry name" value="ADH-like_N"/>
</dbReference>
<proteinExistence type="inferred from homology"/>
<organism evidence="9">
    <name type="scientific">Kwoniella bestiolae CBS 10118</name>
    <dbReference type="NCBI Taxonomy" id="1296100"/>
    <lineage>
        <taxon>Eukaryota</taxon>
        <taxon>Fungi</taxon>
        <taxon>Dikarya</taxon>
        <taxon>Basidiomycota</taxon>
        <taxon>Agaricomycotina</taxon>
        <taxon>Tremellomycetes</taxon>
        <taxon>Tremellales</taxon>
        <taxon>Cryptococcaceae</taxon>
        <taxon>Kwoniella</taxon>
    </lineage>
</organism>
<dbReference type="GO" id="GO:0004022">
    <property type="term" value="F:alcohol dehydrogenase (NAD+) activity"/>
    <property type="evidence" value="ECO:0007669"/>
    <property type="project" value="TreeGrafter"/>
</dbReference>
<keyword evidence="3" id="KW-0479">Metal-binding</keyword>
<evidence type="ECO:0000256" key="6">
    <source>
        <dbReference type="ARBA" id="ARBA00023027"/>
    </source>
</evidence>
<dbReference type="InterPro" id="IPR036291">
    <property type="entry name" value="NAD(P)-bd_dom_sf"/>
</dbReference>
<dbReference type="FunFam" id="3.40.50.720:FF:000039">
    <property type="entry name" value="Alcohol dehydrogenase AdhP"/>
    <property type="match status" value="1"/>
</dbReference>
<sequence length="383" mass="41355">MTSELQIPKQMRALRVLKAPSKYYSLETLPVPRAEGTQVLLKIGAAGLCHTDLMVLEGSFGENLPLVGSHEPSGTVVQLGEEAGKIGGLKIGDRVAALLPKDVCGKCSDCRFGDWKYCANSKYSGITTDGYFSEYALVEAKHCVVLPDSMNFEQASAAHIHSTSSKSFLKARLYRSLAAPLTCAGVTIYTAIKKANLKPGEIIAISGLGALGSLGVQMAKAMGLKVVAIDARPEPLDLVRSFDIAPDLVIDGRKTSSEDAMKEIIKLRPDGYEGWDGADATILTADPTSSHTFALSLTRRHGHVILVAQPPELNFNFKNFIFQDLTLSGSLHGNEVDLKETIELCAKYGIESHVSRFGVDEHEKMIDACEAEGRKGKIVLSFE</sequence>
<dbReference type="PANTHER" id="PTHR42940:SF8">
    <property type="entry name" value="VACUOLAR PROTEIN SORTING-ASSOCIATED PROTEIN 11"/>
    <property type="match status" value="1"/>
</dbReference>
<dbReference type="GO" id="GO:0046872">
    <property type="term" value="F:metal ion binding"/>
    <property type="evidence" value="ECO:0007669"/>
    <property type="project" value="UniProtKB-KW"/>
</dbReference>
<dbReference type="SUPFAM" id="SSF51735">
    <property type="entry name" value="NAD(P)-binding Rossmann-fold domains"/>
    <property type="match status" value="1"/>
</dbReference>
<dbReference type="STRING" id="1296100.A0A1B9G7I4"/>
<gene>
    <name evidence="9" type="ORF">I302_04652</name>
</gene>